<evidence type="ECO:0000313" key="2">
    <source>
        <dbReference type="Proteomes" id="UP000768646"/>
    </source>
</evidence>
<reference evidence="1 2" key="1">
    <citation type="journal article" date="2021" name="Commun. Biol.">
        <title>Genomic insights into the host specific adaptation of the Pneumocystis genus.</title>
        <authorList>
            <person name="Cisse O.H."/>
            <person name="Ma L."/>
            <person name="Dekker J.P."/>
            <person name="Khil P.P."/>
            <person name="Youn J.-H."/>
            <person name="Brenchley J.M."/>
            <person name="Blair R."/>
            <person name="Pahar B."/>
            <person name="Chabe M."/>
            <person name="Van Rompay K.K.A."/>
            <person name="Keesler R."/>
            <person name="Sukura A."/>
            <person name="Hirsch V."/>
            <person name="Kutty G."/>
            <person name="Liu Y."/>
            <person name="Peng L."/>
            <person name="Chen J."/>
            <person name="Song J."/>
            <person name="Weissenbacher-Lang C."/>
            <person name="Xu J."/>
            <person name="Upham N.S."/>
            <person name="Stajich J.E."/>
            <person name="Cuomo C.A."/>
            <person name="Cushion M.T."/>
            <person name="Kovacs J.A."/>
        </authorList>
    </citation>
    <scope>NUCLEOTIDE SEQUENCE [LARGE SCALE GENOMIC DNA]</scope>
    <source>
        <strain evidence="1 2">RABM</strain>
    </source>
</reference>
<protein>
    <submittedName>
        <fullName evidence="1">Uncharacterized protein</fullName>
    </submittedName>
</protein>
<organism evidence="1 2">
    <name type="scientific">Pneumocystis oryctolagi</name>
    <dbReference type="NCBI Taxonomy" id="42067"/>
    <lineage>
        <taxon>Eukaryota</taxon>
        <taxon>Fungi</taxon>
        <taxon>Dikarya</taxon>
        <taxon>Ascomycota</taxon>
        <taxon>Taphrinomycotina</taxon>
        <taxon>Pneumocystomycetes</taxon>
        <taxon>Pneumocystaceae</taxon>
        <taxon>Pneumocystis</taxon>
    </lineage>
</organism>
<gene>
    <name evidence="1" type="ORF">PORY_000621</name>
</gene>
<name>A0ACB7CDS3_9ASCO</name>
<evidence type="ECO:0000313" key="1">
    <source>
        <dbReference type="EMBL" id="KAG4305711.1"/>
    </source>
</evidence>
<dbReference type="EMBL" id="JABTEG010000002">
    <property type="protein sequence ID" value="KAG4305711.1"/>
    <property type="molecule type" value="Genomic_DNA"/>
</dbReference>
<accession>A0ACB7CDS3</accession>
<comment type="caution">
    <text evidence="1">The sequence shown here is derived from an EMBL/GenBank/DDBJ whole genome shotgun (WGS) entry which is preliminary data.</text>
</comment>
<proteinExistence type="predicted"/>
<keyword evidence="2" id="KW-1185">Reference proteome</keyword>
<sequence>MRKNLLQHIYKHFPYRKFSISTKKMTIFQQKNSDHVSNSAEINQTSMLSSDPVYFVRDASNFTKTTHERAASVKLKLEHLYKVAVEQTVERNQRHSRMDFEAKLAQDRYTYKRFDMMTRKGAL</sequence>
<dbReference type="Proteomes" id="UP000768646">
    <property type="component" value="Unassembled WGS sequence"/>
</dbReference>